<feature type="region of interest" description="Disordered" evidence="1">
    <location>
        <begin position="93"/>
        <end position="251"/>
    </location>
</feature>
<organism evidence="2 3">
    <name type="scientific">Pleurodeles waltl</name>
    <name type="common">Iberian ribbed newt</name>
    <dbReference type="NCBI Taxonomy" id="8319"/>
    <lineage>
        <taxon>Eukaryota</taxon>
        <taxon>Metazoa</taxon>
        <taxon>Chordata</taxon>
        <taxon>Craniata</taxon>
        <taxon>Vertebrata</taxon>
        <taxon>Euteleostomi</taxon>
        <taxon>Amphibia</taxon>
        <taxon>Batrachia</taxon>
        <taxon>Caudata</taxon>
        <taxon>Salamandroidea</taxon>
        <taxon>Salamandridae</taxon>
        <taxon>Pleurodelinae</taxon>
        <taxon>Pleurodeles</taxon>
    </lineage>
</organism>
<gene>
    <name evidence="2" type="ORF">NDU88_007395</name>
</gene>
<feature type="compositionally biased region" description="Basic and acidic residues" evidence="1">
    <location>
        <begin position="190"/>
        <end position="207"/>
    </location>
</feature>
<evidence type="ECO:0000313" key="3">
    <source>
        <dbReference type="Proteomes" id="UP001066276"/>
    </source>
</evidence>
<comment type="caution">
    <text evidence="2">The sequence shown here is derived from an EMBL/GenBank/DDBJ whole genome shotgun (WGS) entry which is preliminary data.</text>
</comment>
<feature type="compositionally biased region" description="Gly residues" evidence="1">
    <location>
        <begin position="168"/>
        <end position="182"/>
    </location>
</feature>
<name>A0AAV7MGT2_PLEWA</name>
<dbReference type="Proteomes" id="UP001066276">
    <property type="component" value="Chromosome 10"/>
</dbReference>
<sequence>MNWHPLSQTVEDLTSEEIPCPTRLCSIATVEIDECGEGDSSIAANKTKSRLLALLEMYRQKPQVQRDQKVAARDHEELKYRWARGEGRATEEWGAAVLEDRTATTDGSQKEKRSQTAERTSRCPRRRNTNLPATLEEKRGNHRCILGTKKKSQWEDGRRREQEPRASGGTGGEGNKNQGGVGGRKKKGKINKEKHSTESLRDRENHNRLKYPAVGKAKDSKAEVRLLFIKVKEPEENRQKARKERRKRRDT</sequence>
<reference evidence="2" key="1">
    <citation type="journal article" date="2022" name="bioRxiv">
        <title>Sequencing and chromosome-scale assembly of the giantPleurodeles waltlgenome.</title>
        <authorList>
            <person name="Brown T."/>
            <person name="Elewa A."/>
            <person name="Iarovenko S."/>
            <person name="Subramanian E."/>
            <person name="Araus A.J."/>
            <person name="Petzold A."/>
            <person name="Susuki M."/>
            <person name="Suzuki K.-i.T."/>
            <person name="Hayashi T."/>
            <person name="Toyoda A."/>
            <person name="Oliveira C."/>
            <person name="Osipova E."/>
            <person name="Leigh N.D."/>
            <person name="Simon A."/>
            <person name="Yun M.H."/>
        </authorList>
    </citation>
    <scope>NUCLEOTIDE SEQUENCE</scope>
    <source>
        <strain evidence="2">20211129_DDA</strain>
        <tissue evidence="2">Liver</tissue>
    </source>
</reference>
<evidence type="ECO:0000313" key="2">
    <source>
        <dbReference type="EMBL" id="KAJ1102344.1"/>
    </source>
</evidence>
<keyword evidence="3" id="KW-1185">Reference proteome</keyword>
<evidence type="ECO:0000256" key="1">
    <source>
        <dbReference type="SAM" id="MobiDB-lite"/>
    </source>
</evidence>
<dbReference type="EMBL" id="JANPWB010000014">
    <property type="protein sequence ID" value="KAJ1102344.1"/>
    <property type="molecule type" value="Genomic_DNA"/>
</dbReference>
<feature type="compositionally biased region" description="Basic and acidic residues" evidence="1">
    <location>
        <begin position="98"/>
        <end position="121"/>
    </location>
</feature>
<proteinExistence type="predicted"/>
<feature type="compositionally biased region" description="Basic and acidic residues" evidence="1">
    <location>
        <begin position="216"/>
        <end position="239"/>
    </location>
</feature>
<feature type="compositionally biased region" description="Basic residues" evidence="1">
    <location>
        <begin position="240"/>
        <end position="251"/>
    </location>
</feature>
<dbReference type="AlphaFoldDB" id="A0AAV7MGT2"/>
<accession>A0AAV7MGT2</accession>
<protein>
    <submittedName>
        <fullName evidence="2">Uncharacterized protein</fullName>
    </submittedName>
</protein>
<feature type="compositionally biased region" description="Basic and acidic residues" evidence="1">
    <location>
        <begin position="152"/>
        <end position="164"/>
    </location>
</feature>